<comment type="subcellular location">
    <subcellularLocation>
        <location evidence="1">Cell membrane</location>
        <topology evidence="1">Multi-pass membrane protein</topology>
    </subcellularLocation>
</comment>
<dbReference type="RefSeq" id="WP_009519542.1">
    <property type="nucleotide sequence ID" value="NZ_CCAE010000047.1"/>
</dbReference>
<sequence>MTEGWRAYALLLGAMAIWGVNLSAVKALTGALDVLTVAAVRMVVAAIALTVLLFLRRERLPVLRARDLLGLTACALFMVYGNQILFAGGLSRTTATNGALIMSLGPLVSTLLAALVFREALGARRLAGVVIGFAGVALVILNRPGAQLGSGSVGDLLILTSLVCFASGGIAVQKLSKAFTVLQISVVIHVIGSVLLVLHAALSPGARLADLVEASVTTWSLILYSGVLATALAAMVWNLSIARLGLARTAMGFYWVPIFGVGFAVAFMGEAVTAWHLVGLVGVIVGSRLGFAPRR</sequence>
<feature type="domain" description="EamA" evidence="7">
    <location>
        <begin position="154"/>
        <end position="287"/>
    </location>
</feature>
<protein>
    <recommendedName>
        <fullName evidence="7">EamA domain-containing protein</fullName>
    </recommendedName>
</protein>
<feature type="transmembrane region" description="Helical" evidence="6">
    <location>
        <begin position="34"/>
        <end position="55"/>
    </location>
</feature>
<evidence type="ECO:0000313" key="9">
    <source>
        <dbReference type="Proteomes" id="UP000028878"/>
    </source>
</evidence>
<dbReference type="SUPFAM" id="SSF103481">
    <property type="entry name" value="Multidrug resistance efflux transporter EmrE"/>
    <property type="match status" value="2"/>
</dbReference>
<dbReference type="Proteomes" id="UP000028878">
    <property type="component" value="Unassembled WGS sequence"/>
</dbReference>
<keyword evidence="4 6" id="KW-1133">Transmembrane helix</keyword>
<keyword evidence="9" id="KW-1185">Reference proteome</keyword>
<organism evidence="8 9">
    <name type="scientific">Hydrogenophaga intermedia</name>
    <dbReference type="NCBI Taxonomy" id="65786"/>
    <lineage>
        <taxon>Bacteria</taxon>
        <taxon>Pseudomonadati</taxon>
        <taxon>Pseudomonadota</taxon>
        <taxon>Betaproteobacteria</taxon>
        <taxon>Burkholderiales</taxon>
        <taxon>Comamonadaceae</taxon>
        <taxon>Hydrogenophaga</taxon>
    </lineage>
</organism>
<feature type="transmembrane region" description="Helical" evidence="6">
    <location>
        <begin position="274"/>
        <end position="291"/>
    </location>
</feature>
<feature type="transmembrane region" description="Helical" evidence="6">
    <location>
        <begin position="221"/>
        <end position="239"/>
    </location>
</feature>
<reference evidence="9" key="1">
    <citation type="submission" date="2014-11" db="EMBL/GenBank/DDBJ databases">
        <title>Draft genome sequence of Hydrogenophaga intermedia S1.</title>
        <authorList>
            <person name="Gan H.M."/>
            <person name="Chew T.H."/>
            <person name="Stolz A."/>
        </authorList>
    </citation>
    <scope>NUCLEOTIDE SEQUENCE [LARGE SCALE GENOMIC DNA]</scope>
    <source>
        <strain evidence="9">S1</strain>
    </source>
</reference>
<evidence type="ECO:0000256" key="4">
    <source>
        <dbReference type="ARBA" id="ARBA00022989"/>
    </source>
</evidence>
<feature type="transmembrane region" description="Helical" evidence="6">
    <location>
        <begin position="179"/>
        <end position="201"/>
    </location>
</feature>
<dbReference type="AlphaFoldDB" id="A0A1L1PU85"/>
<name>A0A1L1PU85_HYDIT</name>
<keyword evidence="5 6" id="KW-0472">Membrane</keyword>
<accession>A0A1L1PU85</accession>
<evidence type="ECO:0000259" key="7">
    <source>
        <dbReference type="Pfam" id="PF00892"/>
    </source>
</evidence>
<feature type="transmembrane region" description="Helical" evidence="6">
    <location>
        <begin position="251"/>
        <end position="268"/>
    </location>
</feature>
<feature type="transmembrane region" description="Helical" evidence="6">
    <location>
        <begin position="124"/>
        <end position="141"/>
    </location>
</feature>
<evidence type="ECO:0000313" key="8">
    <source>
        <dbReference type="EMBL" id="CDN89576.1"/>
    </source>
</evidence>
<feature type="transmembrane region" description="Helical" evidence="6">
    <location>
        <begin position="153"/>
        <end position="172"/>
    </location>
</feature>
<dbReference type="EMBL" id="CCAE010000047">
    <property type="protein sequence ID" value="CDN89576.1"/>
    <property type="molecule type" value="Genomic_DNA"/>
</dbReference>
<feature type="transmembrane region" description="Helical" evidence="6">
    <location>
        <begin position="7"/>
        <end position="28"/>
    </location>
</feature>
<evidence type="ECO:0000256" key="5">
    <source>
        <dbReference type="ARBA" id="ARBA00023136"/>
    </source>
</evidence>
<feature type="domain" description="EamA" evidence="7">
    <location>
        <begin position="6"/>
        <end position="140"/>
    </location>
</feature>
<dbReference type="GO" id="GO:0005886">
    <property type="term" value="C:plasma membrane"/>
    <property type="evidence" value="ECO:0007669"/>
    <property type="project" value="UniProtKB-SubCell"/>
</dbReference>
<dbReference type="PANTHER" id="PTHR32322">
    <property type="entry name" value="INNER MEMBRANE TRANSPORTER"/>
    <property type="match status" value="1"/>
</dbReference>
<evidence type="ECO:0000256" key="2">
    <source>
        <dbReference type="ARBA" id="ARBA00022475"/>
    </source>
</evidence>
<proteinExistence type="predicted"/>
<keyword evidence="2" id="KW-1003">Cell membrane</keyword>
<feature type="transmembrane region" description="Helical" evidence="6">
    <location>
        <begin position="67"/>
        <end position="86"/>
    </location>
</feature>
<gene>
    <name evidence="8" type="ORF">BN948_04015</name>
</gene>
<dbReference type="PANTHER" id="PTHR32322:SF18">
    <property type="entry name" value="S-ADENOSYLMETHIONINE_S-ADENOSYLHOMOCYSTEINE TRANSPORTER"/>
    <property type="match status" value="1"/>
</dbReference>
<keyword evidence="3 6" id="KW-0812">Transmembrane</keyword>
<dbReference type="Pfam" id="PF00892">
    <property type="entry name" value="EamA"/>
    <property type="match status" value="2"/>
</dbReference>
<dbReference type="InterPro" id="IPR037185">
    <property type="entry name" value="EmrE-like"/>
</dbReference>
<dbReference type="InterPro" id="IPR050638">
    <property type="entry name" value="AA-Vitamin_Transporters"/>
</dbReference>
<evidence type="ECO:0000256" key="1">
    <source>
        <dbReference type="ARBA" id="ARBA00004651"/>
    </source>
</evidence>
<evidence type="ECO:0000256" key="3">
    <source>
        <dbReference type="ARBA" id="ARBA00022692"/>
    </source>
</evidence>
<evidence type="ECO:0000256" key="6">
    <source>
        <dbReference type="SAM" id="Phobius"/>
    </source>
</evidence>
<feature type="transmembrane region" description="Helical" evidence="6">
    <location>
        <begin position="98"/>
        <end position="117"/>
    </location>
</feature>
<dbReference type="InterPro" id="IPR000620">
    <property type="entry name" value="EamA_dom"/>
</dbReference>